<sequence length="339" mass="36451">MKAAVFSSPQGIRIMDVPVPRIGRGEVLLRVRAASLCGTDLRIARRGHGSIPQGVQRILGHEVVGEIVAVGEGVADLAEGMLVLVAPNYGCGKCRFCIAGAQHHCPSGKALGITEDGGFAEYMRVPEEAVRQGNVFPLPPEADPVMFSFVEALACVVHGFLPLSVSFRDTVLIYGAGPIGLMFLELARLSGAREVWMADISPSRLERAAARGARTILVGEKKVKDVLRDVDVVIVAAPAPDAQREALEVAGIFGRINFFGGLPPDTPEVPLATNLIHYKELFVTGTTRSNNFHVRTALDLLVRQLDLSYLVSHTLPLEAIEEGLRLMEGKDALKVVLIP</sequence>
<evidence type="ECO:0000259" key="6">
    <source>
        <dbReference type="Pfam" id="PF08240"/>
    </source>
</evidence>
<dbReference type="Gene3D" id="3.40.50.720">
    <property type="entry name" value="NAD(P)-binding Rossmann-like Domain"/>
    <property type="match status" value="1"/>
</dbReference>
<dbReference type="AlphaFoldDB" id="A0A7V3YGF6"/>
<dbReference type="PANTHER" id="PTHR43401:SF2">
    <property type="entry name" value="L-THREONINE 3-DEHYDROGENASE"/>
    <property type="match status" value="1"/>
</dbReference>
<evidence type="ECO:0000259" key="5">
    <source>
        <dbReference type="Pfam" id="PF00107"/>
    </source>
</evidence>
<proteinExistence type="inferred from homology"/>
<dbReference type="EMBL" id="DTFV01000064">
    <property type="protein sequence ID" value="HGI30576.1"/>
    <property type="molecule type" value="Genomic_DNA"/>
</dbReference>
<evidence type="ECO:0000256" key="4">
    <source>
        <dbReference type="RuleBase" id="RU361277"/>
    </source>
</evidence>
<protein>
    <recommendedName>
        <fullName evidence="8">Alcohol dehydrogenase</fullName>
    </recommendedName>
</protein>
<dbReference type="PANTHER" id="PTHR43401">
    <property type="entry name" value="L-THREONINE 3-DEHYDROGENASE"/>
    <property type="match status" value="1"/>
</dbReference>
<comment type="cofactor">
    <cofactor evidence="4">
        <name>Zn(2+)</name>
        <dbReference type="ChEBI" id="CHEBI:29105"/>
    </cofactor>
</comment>
<dbReference type="PROSITE" id="PS00059">
    <property type="entry name" value="ADH_ZINC"/>
    <property type="match status" value="1"/>
</dbReference>
<feature type="domain" description="Alcohol dehydrogenase-like N-terminal" evidence="6">
    <location>
        <begin position="23"/>
        <end position="130"/>
    </location>
</feature>
<accession>A0A7V3YGF6</accession>
<comment type="caution">
    <text evidence="7">The sequence shown here is derived from an EMBL/GenBank/DDBJ whole genome shotgun (WGS) entry which is preliminary data.</text>
</comment>
<keyword evidence="1 4" id="KW-0479">Metal-binding</keyword>
<comment type="similarity">
    <text evidence="4">Belongs to the zinc-containing alcohol dehydrogenase family.</text>
</comment>
<dbReference type="Pfam" id="PF00107">
    <property type="entry name" value="ADH_zinc_N"/>
    <property type="match status" value="1"/>
</dbReference>
<dbReference type="Gene3D" id="3.90.180.10">
    <property type="entry name" value="Medium-chain alcohol dehydrogenases, catalytic domain"/>
    <property type="match status" value="1"/>
</dbReference>
<organism evidence="7">
    <name type="scientific">Candidatus Caldatribacterium californiense</name>
    <dbReference type="NCBI Taxonomy" id="1454726"/>
    <lineage>
        <taxon>Bacteria</taxon>
        <taxon>Pseudomonadati</taxon>
        <taxon>Atribacterota</taxon>
        <taxon>Atribacteria</taxon>
        <taxon>Atribacterales</taxon>
        <taxon>Candidatus Caldatribacteriaceae</taxon>
        <taxon>Candidatus Caldatribacterium</taxon>
    </lineage>
</organism>
<keyword evidence="2 4" id="KW-0862">Zinc</keyword>
<dbReference type="Pfam" id="PF08240">
    <property type="entry name" value="ADH_N"/>
    <property type="match status" value="1"/>
</dbReference>
<evidence type="ECO:0000313" key="7">
    <source>
        <dbReference type="EMBL" id="HGI30576.1"/>
    </source>
</evidence>
<evidence type="ECO:0000256" key="2">
    <source>
        <dbReference type="ARBA" id="ARBA00022833"/>
    </source>
</evidence>
<dbReference type="SUPFAM" id="SSF50129">
    <property type="entry name" value="GroES-like"/>
    <property type="match status" value="1"/>
</dbReference>
<dbReference type="InterPro" id="IPR013154">
    <property type="entry name" value="ADH-like_N"/>
</dbReference>
<dbReference type="InterPro" id="IPR002328">
    <property type="entry name" value="ADH_Zn_CS"/>
</dbReference>
<evidence type="ECO:0000256" key="1">
    <source>
        <dbReference type="ARBA" id="ARBA00022723"/>
    </source>
</evidence>
<dbReference type="GO" id="GO:0016491">
    <property type="term" value="F:oxidoreductase activity"/>
    <property type="evidence" value="ECO:0007669"/>
    <property type="project" value="UniProtKB-KW"/>
</dbReference>
<reference evidence="7" key="1">
    <citation type="journal article" date="2020" name="mSystems">
        <title>Genome- and Community-Level Interaction Insights into Carbon Utilization and Element Cycling Functions of Hydrothermarchaeota in Hydrothermal Sediment.</title>
        <authorList>
            <person name="Zhou Z."/>
            <person name="Liu Y."/>
            <person name="Xu W."/>
            <person name="Pan J."/>
            <person name="Luo Z.H."/>
            <person name="Li M."/>
        </authorList>
    </citation>
    <scope>NUCLEOTIDE SEQUENCE [LARGE SCALE GENOMIC DNA]</scope>
    <source>
        <strain evidence="7">SpSt-747</strain>
    </source>
</reference>
<evidence type="ECO:0000256" key="3">
    <source>
        <dbReference type="ARBA" id="ARBA00023002"/>
    </source>
</evidence>
<dbReference type="InterPro" id="IPR036291">
    <property type="entry name" value="NAD(P)-bd_dom_sf"/>
</dbReference>
<dbReference type="InterPro" id="IPR013149">
    <property type="entry name" value="ADH-like_C"/>
</dbReference>
<evidence type="ECO:0008006" key="8">
    <source>
        <dbReference type="Google" id="ProtNLM"/>
    </source>
</evidence>
<dbReference type="SUPFAM" id="SSF51735">
    <property type="entry name" value="NAD(P)-binding Rossmann-fold domains"/>
    <property type="match status" value="1"/>
</dbReference>
<dbReference type="InterPro" id="IPR050129">
    <property type="entry name" value="Zn_alcohol_dh"/>
</dbReference>
<dbReference type="GO" id="GO:0008270">
    <property type="term" value="F:zinc ion binding"/>
    <property type="evidence" value="ECO:0007669"/>
    <property type="project" value="InterPro"/>
</dbReference>
<feature type="domain" description="Alcohol dehydrogenase-like C-terminal" evidence="5">
    <location>
        <begin position="178"/>
        <end position="301"/>
    </location>
</feature>
<dbReference type="InterPro" id="IPR011032">
    <property type="entry name" value="GroES-like_sf"/>
</dbReference>
<keyword evidence="3" id="KW-0560">Oxidoreductase</keyword>
<gene>
    <name evidence="7" type="ORF">ENV30_04610</name>
</gene>
<name>A0A7V3YGF6_9BACT</name>